<keyword evidence="5" id="KW-0032">Aminotransferase</keyword>
<dbReference type="Pfam" id="PF04715">
    <property type="entry name" value="Anth_synt_I_N"/>
    <property type="match status" value="1"/>
</dbReference>
<dbReference type="InterPro" id="IPR005801">
    <property type="entry name" value="ADC_synthase"/>
</dbReference>
<keyword evidence="2 5" id="KW-0808">Transferase</keyword>
<feature type="domain" description="Chorismate-utilising enzyme C-terminal" evidence="3">
    <location>
        <begin position="199"/>
        <end position="453"/>
    </location>
</feature>
<dbReference type="Gene3D" id="3.60.120.10">
    <property type="entry name" value="Anthranilate synthase"/>
    <property type="match status" value="1"/>
</dbReference>
<evidence type="ECO:0000259" key="3">
    <source>
        <dbReference type="Pfam" id="PF00425"/>
    </source>
</evidence>
<evidence type="ECO:0000256" key="2">
    <source>
        <dbReference type="ARBA" id="ARBA00022679"/>
    </source>
</evidence>
<evidence type="ECO:0000313" key="5">
    <source>
        <dbReference type="EMBL" id="MBA2227852.1"/>
    </source>
</evidence>
<keyword evidence="6" id="KW-1185">Reference proteome</keyword>
<dbReference type="RefSeq" id="WP_194539715.1">
    <property type="nucleotide sequence ID" value="NZ_JACEFB010000020.1"/>
</dbReference>
<comment type="caution">
    <text evidence="5">The sequence shown here is derived from an EMBL/GenBank/DDBJ whole genome shotgun (WGS) entry which is preliminary data.</text>
</comment>
<name>A0A7V8VH62_9BACT</name>
<evidence type="ECO:0000259" key="4">
    <source>
        <dbReference type="Pfam" id="PF04715"/>
    </source>
</evidence>
<dbReference type="NCBIfam" id="TIGR00553">
    <property type="entry name" value="pabB"/>
    <property type="match status" value="1"/>
</dbReference>
<dbReference type="PANTHER" id="PTHR11236">
    <property type="entry name" value="AMINOBENZOATE/ANTHRANILATE SYNTHASE"/>
    <property type="match status" value="1"/>
</dbReference>
<reference evidence="5 6" key="1">
    <citation type="submission" date="2020-07" db="EMBL/GenBank/DDBJ databases">
        <title>Thermogemmata thermophila gen. nov., sp. nov., a novel moderate thermophilic planctomycete from a Kamchatka hot spring.</title>
        <authorList>
            <person name="Elcheninov A.G."/>
            <person name="Podosokorskaya O.A."/>
            <person name="Kovaleva O.L."/>
            <person name="Novikov A."/>
            <person name="Bonch-Osmolovskaya E.A."/>
            <person name="Toshchakov S.V."/>
            <person name="Kublanov I.V."/>
        </authorList>
    </citation>
    <scope>NUCLEOTIDE SEQUENCE [LARGE SCALE GENOMIC DNA]</scope>
    <source>
        <strain evidence="5 6">2918</strain>
    </source>
</reference>
<dbReference type="GO" id="GO:0046820">
    <property type="term" value="F:4-amino-4-deoxychorismate synthase activity"/>
    <property type="evidence" value="ECO:0007669"/>
    <property type="project" value="UniProtKB-EC"/>
</dbReference>
<dbReference type="InterPro" id="IPR019999">
    <property type="entry name" value="Anth_synth_I-like"/>
</dbReference>
<gene>
    <name evidence="5" type="primary">pabB</name>
    <name evidence="5" type="ORF">H0921_16960</name>
</gene>
<protein>
    <recommendedName>
        <fullName evidence="1">aminodeoxychorismate synthase</fullName>
        <ecNumber evidence="1">2.6.1.85</ecNumber>
    </recommendedName>
</protein>
<dbReference type="GO" id="GO:0009396">
    <property type="term" value="P:folic acid-containing compound biosynthetic process"/>
    <property type="evidence" value="ECO:0007669"/>
    <property type="project" value="InterPro"/>
</dbReference>
<evidence type="ECO:0000256" key="1">
    <source>
        <dbReference type="ARBA" id="ARBA00013139"/>
    </source>
</evidence>
<dbReference type="InterPro" id="IPR005802">
    <property type="entry name" value="ADC_synth_comp_1"/>
</dbReference>
<proteinExistence type="predicted"/>
<dbReference type="GO" id="GO:0000162">
    <property type="term" value="P:L-tryptophan biosynthetic process"/>
    <property type="evidence" value="ECO:0007669"/>
    <property type="project" value="TreeGrafter"/>
</dbReference>
<dbReference type="PRINTS" id="PR00095">
    <property type="entry name" value="ANTSNTHASEI"/>
</dbReference>
<dbReference type="EC" id="2.6.1.85" evidence="1"/>
<dbReference type="AlphaFoldDB" id="A0A7V8VH62"/>
<feature type="domain" description="Anthranilate synthase component I N-terminal" evidence="4">
    <location>
        <begin position="19"/>
        <end position="144"/>
    </location>
</feature>
<dbReference type="SUPFAM" id="SSF56322">
    <property type="entry name" value="ADC synthase"/>
    <property type="match status" value="1"/>
</dbReference>
<dbReference type="Proteomes" id="UP000542342">
    <property type="component" value="Unassembled WGS sequence"/>
</dbReference>
<dbReference type="InterPro" id="IPR015890">
    <property type="entry name" value="Chorismate_C"/>
</dbReference>
<dbReference type="InterPro" id="IPR006805">
    <property type="entry name" value="Anth_synth_I_N"/>
</dbReference>
<dbReference type="Pfam" id="PF00425">
    <property type="entry name" value="Chorismate_bind"/>
    <property type="match status" value="1"/>
</dbReference>
<dbReference type="PANTHER" id="PTHR11236:SF9">
    <property type="entry name" value="ANTHRANILATE SYNTHASE COMPONENT 1"/>
    <property type="match status" value="1"/>
</dbReference>
<evidence type="ECO:0000313" key="6">
    <source>
        <dbReference type="Proteomes" id="UP000542342"/>
    </source>
</evidence>
<dbReference type="EMBL" id="JACEFB010000020">
    <property type="protein sequence ID" value="MBA2227852.1"/>
    <property type="molecule type" value="Genomic_DNA"/>
</dbReference>
<sequence>MAAPMPHIRELRPAPPAWEVARRLIDLPHLVFLDSAEGHPQRGRYSYIAADPAVWFTATVGADRQAAQLLWHEWHSLYQQSRRPVEWPAELPPFCGGWVGLFGYGLQRLWERIPRTRWDEFAVPDLAVGRYDWLLAFDHFQHRAWCIDWTAEGSAAERIEGLLRQPPPPLPGCVGSQVALAAPSYPLPGWPGVASNFDRTGYEAAVGRAVEYVRAGDCFQVNLSQRLLAPLFCHPWELYERLRQCNPAPFAAYFDLGRFQILSASPERFLRLSAEGWVETRPIKGTRPRGRSAAEDAALAQELLSSPKERAENVMIVDLLRNDLGRVCSFGSVQVQAVCELESFRHVHHLVSEVRGRLRPGCGPLELLAAAFPGGSVTGAPKVRAMEIIAELEPTARGPYCGCLAWLGFNGAMDSCILIRTMTAGQGWVQFPVGGGIVADSDPAREYEETLHKAAGLLRAWQSCSGSWDTTLEALTPR</sequence>
<organism evidence="5 6">
    <name type="scientific">Thermogemmata fonticola</name>
    <dbReference type="NCBI Taxonomy" id="2755323"/>
    <lineage>
        <taxon>Bacteria</taxon>
        <taxon>Pseudomonadati</taxon>
        <taxon>Planctomycetota</taxon>
        <taxon>Planctomycetia</taxon>
        <taxon>Gemmatales</taxon>
        <taxon>Gemmataceae</taxon>
        <taxon>Thermogemmata</taxon>
    </lineage>
</organism>
<accession>A0A7V8VH62</accession>